<organism evidence="2 3">
    <name type="scientific">Malus domestica</name>
    <name type="common">Apple</name>
    <name type="synonym">Pyrus malus</name>
    <dbReference type="NCBI Taxonomy" id="3750"/>
    <lineage>
        <taxon>Eukaryota</taxon>
        <taxon>Viridiplantae</taxon>
        <taxon>Streptophyta</taxon>
        <taxon>Embryophyta</taxon>
        <taxon>Tracheophyta</taxon>
        <taxon>Spermatophyta</taxon>
        <taxon>Magnoliopsida</taxon>
        <taxon>eudicotyledons</taxon>
        <taxon>Gunneridae</taxon>
        <taxon>Pentapetalae</taxon>
        <taxon>rosids</taxon>
        <taxon>fabids</taxon>
        <taxon>Rosales</taxon>
        <taxon>Rosaceae</taxon>
        <taxon>Amygdaloideae</taxon>
        <taxon>Maleae</taxon>
        <taxon>Malus</taxon>
    </lineage>
</organism>
<accession>A0A498IJI8</accession>
<dbReference type="EMBL" id="RDQH01000338">
    <property type="protein sequence ID" value="RXH82305.1"/>
    <property type="molecule type" value="Genomic_DNA"/>
</dbReference>
<dbReference type="InterPro" id="IPR008978">
    <property type="entry name" value="HSP20-like_chaperone"/>
</dbReference>
<reference evidence="2 3" key="1">
    <citation type="submission" date="2018-10" db="EMBL/GenBank/DDBJ databases">
        <title>A high-quality apple genome assembly.</title>
        <authorList>
            <person name="Hu J."/>
        </authorList>
    </citation>
    <scope>NUCLEOTIDE SEQUENCE [LARGE SCALE GENOMIC DNA]</scope>
    <source>
        <strain evidence="3">cv. HFTH1</strain>
        <tissue evidence="2">Young leaf</tissue>
    </source>
</reference>
<dbReference type="PANTHER" id="PTHR34661">
    <property type="entry name" value="INCREASED DNA METHYLATION 3"/>
    <property type="match status" value="1"/>
</dbReference>
<name>A0A498IJI8_MALDO</name>
<dbReference type="AlphaFoldDB" id="A0A498IJI8"/>
<sequence length="258" mass="27874">MPFRFAGTSKTNEPDQSDPQQPKFDPTQPILLHPTPLRSEPYIPPTMDLSETTDFDAEEQMQQVMIVLPTQSTIEEKNKILETNESTIILTGAAAALAQGGPTVGSVDIGENEDSYLFRVSIPGALKEDKFSCNVDPDGKVLVQGVTTTGGKIVCRDFHVFKMKTQNLCPPGHFSVSIQLPGPVESEKKIVSLENEGILEGIRLLCQTSASKFLTVLDLVTPSFNGECSEAKPILMISGEGAGEGDVEDEDDGHEANP</sequence>
<evidence type="ECO:0000256" key="1">
    <source>
        <dbReference type="SAM" id="MobiDB-lite"/>
    </source>
</evidence>
<evidence type="ECO:0008006" key="4">
    <source>
        <dbReference type="Google" id="ProtNLM"/>
    </source>
</evidence>
<feature type="region of interest" description="Disordered" evidence="1">
    <location>
        <begin position="1"/>
        <end position="50"/>
    </location>
</feature>
<dbReference type="CDD" id="cd06464">
    <property type="entry name" value="ACD_sHsps-like"/>
    <property type="match status" value="1"/>
</dbReference>
<protein>
    <recommendedName>
        <fullName evidence="4">SHSP domain-containing protein</fullName>
    </recommendedName>
</protein>
<proteinExistence type="predicted"/>
<evidence type="ECO:0000313" key="3">
    <source>
        <dbReference type="Proteomes" id="UP000290289"/>
    </source>
</evidence>
<dbReference type="Proteomes" id="UP000290289">
    <property type="component" value="Chromosome 12"/>
</dbReference>
<gene>
    <name evidence="2" type="ORF">DVH24_036646</name>
</gene>
<dbReference type="InterPro" id="IPR039321">
    <property type="entry name" value="IDM2/3-like"/>
</dbReference>
<dbReference type="PANTHER" id="PTHR34661:SF8">
    <property type="entry name" value="ALPHA-CRYSTALLIN DOMAIN-CONTAINING PROTEIN 22.3"/>
    <property type="match status" value="1"/>
</dbReference>
<dbReference type="Gene3D" id="2.60.40.790">
    <property type="match status" value="1"/>
</dbReference>
<keyword evidence="3" id="KW-1185">Reference proteome</keyword>
<comment type="caution">
    <text evidence="2">The sequence shown here is derived from an EMBL/GenBank/DDBJ whole genome shotgun (WGS) entry which is preliminary data.</text>
</comment>
<dbReference type="GO" id="GO:0005634">
    <property type="term" value="C:nucleus"/>
    <property type="evidence" value="ECO:0007669"/>
    <property type="project" value="TreeGrafter"/>
</dbReference>
<evidence type="ECO:0000313" key="2">
    <source>
        <dbReference type="EMBL" id="RXH82305.1"/>
    </source>
</evidence>